<comment type="caution">
    <text evidence="1">The sequence shown here is derived from an EMBL/GenBank/DDBJ whole genome shotgun (WGS) entry which is preliminary data.</text>
</comment>
<evidence type="ECO:0008006" key="3">
    <source>
        <dbReference type="Google" id="ProtNLM"/>
    </source>
</evidence>
<keyword evidence="2" id="KW-1185">Reference proteome</keyword>
<sequence length="176" mass="19356">MVTESSSLFDALSGAELSEDDIYRWTLWRRWDLSKPDGILIGVNPSTADQIVPDPTVTRTCVRFQRLGLGGLIVLNLFAIRSPDRTIIYRHPDPVGSENDRKICDTLGAAMAKCAPGTKPFVLCGWGVEGRHRGRDEVVLGVLRSRGIVPHCLGLNKDGTPTHPLYKGYGVSPIQF</sequence>
<name>A0A105V4C4_9BURK</name>
<proteinExistence type="predicted"/>
<reference evidence="1 2" key="1">
    <citation type="submission" date="2015-11" db="EMBL/GenBank/DDBJ databases">
        <title>Expanding the genomic diversity of Burkholderia species for the development of highly accurate diagnostics.</title>
        <authorList>
            <person name="Sahl J."/>
            <person name="Keim P."/>
            <person name="Wagner D."/>
        </authorList>
    </citation>
    <scope>NUCLEOTIDE SEQUENCE [LARGE SCALE GENOMIC DNA]</scope>
    <source>
        <strain evidence="1 2">MSMB1301WGS</strain>
    </source>
</reference>
<dbReference type="Pfam" id="PF07799">
    <property type="entry name" value="DUF1643"/>
    <property type="match status" value="1"/>
</dbReference>
<protein>
    <recommendedName>
        <fullName evidence="3">DUF1643 domain-containing protein</fullName>
    </recommendedName>
</protein>
<gene>
    <name evidence="1" type="ORF">WT27_12980</name>
</gene>
<dbReference type="AlphaFoldDB" id="A0A105V4C4"/>
<dbReference type="Proteomes" id="UP000062317">
    <property type="component" value="Unassembled WGS sequence"/>
</dbReference>
<evidence type="ECO:0000313" key="2">
    <source>
        <dbReference type="Proteomes" id="UP000062317"/>
    </source>
</evidence>
<dbReference type="EMBL" id="LPEQ01000113">
    <property type="protein sequence ID" value="KVV40994.1"/>
    <property type="molecule type" value="Genomic_DNA"/>
</dbReference>
<accession>A0A105V4C4</accession>
<organism evidence="1 2">
    <name type="scientific">Burkholderia territorii</name>
    <dbReference type="NCBI Taxonomy" id="1503055"/>
    <lineage>
        <taxon>Bacteria</taxon>
        <taxon>Pseudomonadati</taxon>
        <taxon>Pseudomonadota</taxon>
        <taxon>Betaproteobacteria</taxon>
        <taxon>Burkholderiales</taxon>
        <taxon>Burkholderiaceae</taxon>
        <taxon>Burkholderia</taxon>
        <taxon>Burkholderia cepacia complex</taxon>
    </lineage>
</organism>
<evidence type="ECO:0000313" key="1">
    <source>
        <dbReference type="EMBL" id="KVV40994.1"/>
    </source>
</evidence>
<dbReference type="InterPro" id="IPR012441">
    <property type="entry name" value="DUF1643"/>
</dbReference>